<dbReference type="EMBL" id="ADBJ01000037">
    <property type="protein sequence ID" value="EFA78928.1"/>
    <property type="molecule type" value="Genomic_DNA"/>
</dbReference>
<accession>D3BI28</accession>
<proteinExistence type="predicted"/>
<keyword evidence="1" id="KW-1133">Transmembrane helix</keyword>
<evidence type="ECO:0000313" key="3">
    <source>
        <dbReference type="Proteomes" id="UP000001396"/>
    </source>
</evidence>
<keyword evidence="3" id="KW-1185">Reference proteome</keyword>
<feature type="transmembrane region" description="Helical" evidence="1">
    <location>
        <begin position="175"/>
        <end position="204"/>
    </location>
</feature>
<feature type="transmembrane region" description="Helical" evidence="1">
    <location>
        <begin position="70"/>
        <end position="93"/>
    </location>
</feature>
<dbReference type="RefSeq" id="XP_020431052.1">
    <property type="nucleotide sequence ID" value="XM_020579213.1"/>
</dbReference>
<dbReference type="InParanoid" id="D3BI28"/>
<dbReference type="Proteomes" id="UP000001396">
    <property type="component" value="Unassembled WGS sequence"/>
</dbReference>
<protein>
    <submittedName>
        <fullName evidence="2">DUF599 family protein</fullName>
    </submittedName>
</protein>
<dbReference type="Pfam" id="PF04654">
    <property type="entry name" value="DUF599"/>
    <property type="match status" value="1"/>
</dbReference>
<name>D3BI28_HETP5</name>
<sequence length="237" mass="27059">MLEGLLYDIIFFCCSIGVFAIYHVQLFLRSKSSTGHLTSIGRNHQHREEWLELMIRGKKDILAVQTLRNLVMAASLLATASITLVVLILNIVVNNNLSAVFDKIRILGANNKEVLIYKAFILILVYLFSFLNFATSIRYSTHLAFLININDCSMRYCNKIMRNASNHYTFGVRSFYFSMVVILWFFDPIFLIVSTVLLVIWLYFGDSSDFVIPIEEKKAARNSATNSTDVEMAAKIN</sequence>
<keyword evidence="1" id="KW-0812">Transmembrane</keyword>
<feature type="transmembrane region" description="Helical" evidence="1">
    <location>
        <begin position="5"/>
        <end position="24"/>
    </location>
</feature>
<dbReference type="GeneID" id="31363876"/>
<dbReference type="OMA" id="YHHAGFV"/>
<evidence type="ECO:0000256" key="1">
    <source>
        <dbReference type="SAM" id="Phobius"/>
    </source>
</evidence>
<dbReference type="PANTHER" id="PTHR31168:SF1">
    <property type="entry name" value="DUF599 FAMILY PROTEIN"/>
    <property type="match status" value="1"/>
</dbReference>
<reference evidence="2 3" key="1">
    <citation type="journal article" date="2011" name="Genome Res.">
        <title>Phylogeny-wide analysis of social amoeba genomes highlights ancient origins for complex intercellular communication.</title>
        <authorList>
            <person name="Heidel A.J."/>
            <person name="Lawal H.M."/>
            <person name="Felder M."/>
            <person name="Schilde C."/>
            <person name="Helps N.R."/>
            <person name="Tunggal B."/>
            <person name="Rivero F."/>
            <person name="John U."/>
            <person name="Schleicher M."/>
            <person name="Eichinger L."/>
            <person name="Platzer M."/>
            <person name="Noegel A.A."/>
            <person name="Schaap P."/>
            <person name="Gloeckner G."/>
        </authorList>
    </citation>
    <scope>NUCLEOTIDE SEQUENCE [LARGE SCALE GENOMIC DNA]</scope>
    <source>
        <strain evidence="3">ATCC 26659 / Pp 5 / PN500</strain>
    </source>
</reference>
<organism evidence="2 3">
    <name type="scientific">Heterostelium pallidum (strain ATCC 26659 / Pp 5 / PN500)</name>
    <name type="common">Cellular slime mold</name>
    <name type="synonym">Polysphondylium pallidum</name>
    <dbReference type="NCBI Taxonomy" id="670386"/>
    <lineage>
        <taxon>Eukaryota</taxon>
        <taxon>Amoebozoa</taxon>
        <taxon>Evosea</taxon>
        <taxon>Eumycetozoa</taxon>
        <taxon>Dictyostelia</taxon>
        <taxon>Acytosteliales</taxon>
        <taxon>Acytosteliaceae</taxon>
        <taxon>Heterostelium</taxon>
    </lineage>
</organism>
<comment type="caution">
    <text evidence="2">The sequence shown here is derived from an EMBL/GenBank/DDBJ whole genome shotgun (WGS) entry which is preliminary data.</text>
</comment>
<dbReference type="InterPro" id="IPR006747">
    <property type="entry name" value="DUF599"/>
</dbReference>
<feature type="transmembrane region" description="Helical" evidence="1">
    <location>
        <begin position="114"/>
        <end position="134"/>
    </location>
</feature>
<dbReference type="PANTHER" id="PTHR31168">
    <property type="entry name" value="OS02G0292800 PROTEIN"/>
    <property type="match status" value="1"/>
</dbReference>
<keyword evidence="1" id="KW-0472">Membrane</keyword>
<evidence type="ECO:0000313" key="2">
    <source>
        <dbReference type="EMBL" id="EFA78928.1"/>
    </source>
</evidence>
<gene>
    <name evidence="2" type="ORF">PPL_08396</name>
</gene>
<dbReference type="AlphaFoldDB" id="D3BI28"/>